<dbReference type="InterPro" id="IPR006070">
    <property type="entry name" value="Sua5-like_dom"/>
</dbReference>
<evidence type="ECO:0000256" key="10">
    <source>
        <dbReference type="ARBA" id="ARBA00029774"/>
    </source>
</evidence>
<evidence type="ECO:0000256" key="2">
    <source>
        <dbReference type="ARBA" id="ARBA00007663"/>
    </source>
</evidence>
<keyword evidence="5" id="KW-0808">Transferase</keyword>
<dbReference type="PROSITE" id="PS51163">
    <property type="entry name" value="YRDC"/>
    <property type="match status" value="1"/>
</dbReference>
<comment type="caution">
    <text evidence="14">The sequence shown here is derived from an EMBL/GenBank/DDBJ whole genome shotgun (WGS) entry which is preliminary data.</text>
</comment>
<accession>A0ABP8WXE1</accession>
<feature type="region of interest" description="Disordered" evidence="12">
    <location>
        <begin position="1"/>
        <end position="33"/>
    </location>
</feature>
<keyword evidence="7" id="KW-0548">Nucleotidyltransferase</keyword>
<keyword evidence="6" id="KW-0819">tRNA processing</keyword>
<organism evidence="14 15">
    <name type="scientific">Nocardioides nanhaiensis</name>
    <dbReference type="NCBI Taxonomy" id="1476871"/>
    <lineage>
        <taxon>Bacteria</taxon>
        <taxon>Bacillati</taxon>
        <taxon>Actinomycetota</taxon>
        <taxon>Actinomycetes</taxon>
        <taxon>Propionibacteriales</taxon>
        <taxon>Nocardioidaceae</taxon>
        <taxon>Nocardioides</taxon>
    </lineage>
</organism>
<reference evidence="15" key="1">
    <citation type="journal article" date="2019" name="Int. J. Syst. Evol. Microbiol.">
        <title>The Global Catalogue of Microorganisms (GCM) 10K type strain sequencing project: providing services to taxonomists for standard genome sequencing and annotation.</title>
        <authorList>
            <consortium name="The Broad Institute Genomics Platform"/>
            <consortium name="The Broad Institute Genome Sequencing Center for Infectious Disease"/>
            <person name="Wu L."/>
            <person name="Ma J."/>
        </authorList>
    </citation>
    <scope>NUCLEOTIDE SEQUENCE [LARGE SCALE GENOMIC DNA]</scope>
    <source>
        <strain evidence="15">JCM 18127</strain>
    </source>
</reference>
<dbReference type="EC" id="2.7.7.87" evidence="3"/>
<keyword evidence="9" id="KW-0067">ATP-binding</keyword>
<evidence type="ECO:0000256" key="11">
    <source>
        <dbReference type="ARBA" id="ARBA00048366"/>
    </source>
</evidence>
<dbReference type="Proteomes" id="UP001500621">
    <property type="component" value="Unassembled WGS sequence"/>
</dbReference>
<name>A0ABP8WXE1_9ACTN</name>
<evidence type="ECO:0000256" key="1">
    <source>
        <dbReference type="ARBA" id="ARBA00004496"/>
    </source>
</evidence>
<gene>
    <name evidence="14" type="ORF">GCM10023226_39480</name>
</gene>
<sequence>MSQSPEMESPQPADEGSEEQARLLPTGTEEEREAAVQAATLAVQRGRLVVIPTDTVYGLAADAFDPEAVEDLLAAKGRGREMPPPVLISSAGTLDALATRVPDYARALVEEFWPGPLTLVVHQQQSLQWDLGDTRGTVAVRMPDDDLAREVLERTGPLAVSSANLTGQPAATQAAEAVRMLGDVVAVVVDAGPSRGGEASTIVDATGPHGRVLREGALSLAQLNAVLEPLGATITPEGAAGDTGEDVPQDEEPRPDPAG</sequence>
<evidence type="ECO:0000256" key="12">
    <source>
        <dbReference type="SAM" id="MobiDB-lite"/>
    </source>
</evidence>
<keyword evidence="15" id="KW-1185">Reference proteome</keyword>
<dbReference type="PANTHER" id="PTHR17490">
    <property type="entry name" value="SUA5"/>
    <property type="match status" value="1"/>
</dbReference>
<evidence type="ECO:0000256" key="4">
    <source>
        <dbReference type="ARBA" id="ARBA00022490"/>
    </source>
</evidence>
<feature type="region of interest" description="Disordered" evidence="12">
    <location>
        <begin position="232"/>
        <end position="259"/>
    </location>
</feature>
<evidence type="ECO:0000256" key="7">
    <source>
        <dbReference type="ARBA" id="ARBA00022695"/>
    </source>
</evidence>
<evidence type="ECO:0000256" key="5">
    <source>
        <dbReference type="ARBA" id="ARBA00022679"/>
    </source>
</evidence>
<dbReference type="NCBIfam" id="TIGR00057">
    <property type="entry name" value="L-threonylcarbamoyladenylate synthase"/>
    <property type="match status" value="1"/>
</dbReference>
<dbReference type="SUPFAM" id="SSF55821">
    <property type="entry name" value="YrdC/RibB"/>
    <property type="match status" value="1"/>
</dbReference>
<comment type="catalytic activity">
    <reaction evidence="11">
        <text>L-threonine + hydrogencarbonate + ATP = L-threonylcarbamoyladenylate + diphosphate + H2O</text>
        <dbReference type="Rhea" id="RHEA:36407"/>
        <dbReference type="ChEBI" id="CHEBI:15377"/>
        <dbReference type="ChEBI" id="CHEBI:17544"/>
        <dbReference type="ChEBI" id="CHEBI:30616"/>
        <dbReference type="ChEBI" id="CHEBI:33019"/>
        <dbReference type="ChEBI" id="CHEBI:57926"/>
        <dbReference type="ChEBI" id="CHEBI:73682"/>
        <dbReference type="EC" id="2.7.7.87"/>
    </reaction>
</comment>
<dbReference type="Pfam" id="PF01300">
    <property type="entry name" value="Sua5_yciO_yrdC"/>
    <property type="match status" value="1"/>
</dbReference>
<evidence type="ECO:0000313" key="14">
    <source>
        <dbReference type="EMBL" id="GAA4697146.1"/>
    </source>
</evidence>
<feature type="domain" description="YrdC-like" evidence="13">
    <location>
        <begin position="33"/>
        <end position="218"/>
    </location>
</feature>
<evidence type="ECO:0000256" key="9">
    <source>
        <dbReference type="ARBA" id="ARBA00022840"/>
    </source>
</evidence>
<evidence type="ECO:0000313" key="15">
    <source>
        <dbReference type="Proteomes" id="UP001500621"/>
    </source>
</evidence>
<evidence type="ECO:0000256" key="3">
    <source>
        <dbReference type="ARBA" id="ARBA00012584"/>
    </source>
</evidence>
<dbReference type="InterPro" id="IPR017945">
    <property type="entry name" value="DHBP_synth_RibB-like_a/b_dom"/>
</dbReference>
<dbReference type="InterPro" id="IPR050156">
    <property type="entry name" value="TC-AMP_synthase_SUA5"/>
</dbReference>
<keyword evidence="8" id="KW-0547">Nucleotide-binding</keyword>
<proteinExistence type="inferred from homology"/>
<dbReference type="EMBL" id="BAABIM010000005">
    <property type="protein sequence ID" value="GAA4697146.1"/>
    <property type="molecule type" value="Genomic_DNA"/>
</dbReference>
<comment type="similarity">
    <text evidence="2">Belongs to the SUA5 family.</text>
</comment>
<dbReference type="Gene3D" id="3.90.870.10">
    <property type="entry name" value="DHBP synthase"/>
    <property type="match status" value="1"/>
</dbReference>
<dbReference type="RefSeq" id="WP_345271416.1">
    <property type="nucleotide sequence ID" value="NZ_BAABIM010000005.1"/>
</dbReference>
<dbReference type="PANTHER" id="PTHR17490:SF16">
    <property type="entry name" value="THREONYLCARBAMOYL-AMP SYNTHASE"/>
    <property type="match status" value="1"/>
</dbReference>
<comment type="subcellular location">
    <subcellularLocation>
        <location evidence="1">Cytoplasm</location>
    </subcellularLocation>
</comment>
<keyword evidence="4" id="KW-0963">Cytoplasm</keyword>
<evidence type="ECO:0000256" key="8">
    <source>
        <dbReference type="ARBA" id="ARBA00022741"/>
    </source>
</evidence>
<evidence type="ECO:0000259" key="13">
    <source>
        <dbReference type="PROSITE" id="PS51163"/>
    </source>
</evidence>
<evidence type="ECO:0000256" key="6">
    <source>
        <dbReference type="ARBA" id="ARBA00022694"/>
    </source>
</evidence>
<protein>
    <recommendedName>
        <fullName evidence="10">L-threonylcarbamoyladenylate synthase</fullName>
        <ecNumber evidence="3">2.7.7.87</ecNumber>
    </recommendedName>
    <alternativeName>
        <fullName evidence="10">L-threonylcarbamoyladenylate synthase</fullName>
    </alternativeName>
</protein>